<dbReference type="SMART" id="SM00609">
    <property type="entry name" value="VIT"/>
    <property type="match status" value="1"/>
</dbReference>
<dbReference type="InterPro" id="IPR036465">
    <property type="entry name" value="vWFA_dom_sf"/>
</dbReference>
<dbReference type="GeneTree" id="ENSGT00940000162662"/>
<dbReference type="Gene3D" id="3.40.50.410">
    <property type="entry name" value="von Willebrand factor, type A domain"/>
    <property type="match status" value="1"/>
</dbReference>
<dbReference type="PANTHER" id="PTHR45737">
    <property type="entry name" value="VON WILLEBRAND FACTOR A DOMAIN-CONTAINING PROTEIN 5A"/>
    <property type="match status" value="1"/>
</dbReference>
<sequence>MRHLCCFYSSTVKCVPPSVPLQSIEVELEVRDHVATVVSTLKYQNKEDKPVEAVFVFPLPGDAAVCHFSAVIGQKEIVAEVKEKQEAREEYDDALSSGQQAFLLEESEQSPDIFSMKVGGLAPGESASIRLEYVTELAVQADDGLRFCLPAVLNPRYQPQGASVQVFSVPASLVPYTLCFCGRLFSPRPICKVESSCSLEPLQYLNTDQTQATVKLAAGHKFDRDVELVIYYKDAHQPTAVVEAGQTSAETGTLMGDPVVMVSLYPEFPQSVMSSVASCGEFVFLLDRSGSMDCSTSNSREQETRISSARDTLLLLLKSLPMGCYFNIYSFGSSYEHIFPQSVEYSEKSMEEALKKVKGMEADLGGTEILEPLKHIYSQRCIPSQPRQLFVFTDGEVGNTKEVLDVVKKNSGSHRCFSFGIGEGASSALINGLAKEGGGHAQFITGTDRMQPKVIQSLRFALQPAVEDISVTWGLPKGLSVTVLSPPITSIFQGQRSLIYGQLTGQSSEATEGSVTVKYSLAGRPSQNQLHFSLKPAEDTGLTVHRLAARTLIRSLEMEDRDEMGETDGGIKEKVVQLSVQSGVSSSFTAFIAVNKDNNETIQGPLVRRDIPVASECHFSKFLLKIRKARCGCCMYNHRFDFDKFSVSHMDALHQDHAKIFVELCVEEVETPQQTPRDPLLQLVSLQKASGCWILDPDLAAALGKTSEEVEKSKPAMVGVWATILALIWLHGFKMDAKEEWELLAMKAASWLCAQNAPCVPESVDAGNALLGCSLQKDALML</sequence>
<protein>
    <recommendedName>
        <fullName evidence="5">von Willebrand factor A domain-containing protein 5A-like</fullName>
    </recommendedName>
</protein>
<organism evidence="3 4">
    <name type="scientific">Amphiprion ocellaris</name>
    <name type="common">Clown anemonefish</name>
    <dbReference type="NCBI Taxonomy" id="80972"/>
    <lineage>
        <taxon>Eukaryota</taxon>
        <taxon>Metazoa</taxon>
        <taxon>Chordata</taxon>
        <taxon>Craniata</taxon>
        <taxon>Vertebrata</taxon>
        <taxon>Euteleostomi</taxon>
        <taxon>Actinopterygii</taxon>
        <taxon>Neopterygii</taxon>
        <taxon>Teleostei</taxon>
        <taxon>Neoteleostei</taxon>
        <taxon>Acanthomorphata</taxon>
        <taxon>Ovalentaria</taxon>
        <taxon>Pomacentridae</taxon>
        <taxon>Amphiprion</taxon>
    </lineage>
</organism>
<feature type="domain" description="VWFA" evidence="1">
    <location>
        <begin position="281"/>
        <end position="462"/>
    </location>
</feature>
<dbReference type="AlphaFoldDB" id="A0AAQ6ALN9"/>
<name>A0AAQ6ALN9_AMPOC</name>
<reference evidence="3" key="2">
    <citation type="submission" date="2025-08" db="UniProtKB">
        <authorList>
            <consortium name="Ensembl"/>
        </authorList>
    </citation>
    <scope>IDENTIFICATION</scope>
</reference>
<evidence type="ECO:0000313" key="3">
    <source>
        <dbReference type="Ensembl" id="ENSAOCP00000079228.1"/>
    </source>
</evidence>
<proteinExistence type="predicted"/>
<dbReference type="PANTHER" id="PTHR45737:SF6">
    <property type="entry name" value="VON WILLEBRAND FACTOR A DOMAIN-CONTAINING PROTEIN 5A"/>
    <property type="match status" value="1"/>
</dbReference>
<accession>A0AAQ6ALN9</accession>
<dbReference type="Pfam" id="PF13768">
    <property type="entry name" value="VWA_3"/>
    <property type="match status" value="1"/>
</dbReference>
<evidence type="ECO:0000313" key="4">
    <source>
        <dbReference type="Proteomes" id="UP001501940"/>
    </source>
</evidence>
<dbReference type="SUPFAM" id="SSF53300">
    <property type="entry name" value="vWA-like"/>
    <property type="match status" value="1"/>
</dbReference>
<dbReference type="Pfam" id="PF08487">
    <property type="entry name" value="VIT"/>
    <property type="match status" value="1"/>
</dbReference>
<evidence type="ECO:0008006" key="5">
    <source>
        <dbReference type="Google" id="ProtNLM"/>
    </source>
</evidence>
<dbReference type="PROSITE" id="PS51468">
    <property type="entry name" value="VIT"/>
    <property type="match status" value="1"/>
</dbReference>
<dbReference type="InterPro" id="IPR002035">
    <property type="entry name" value="VWF_A"/>
</dbReference>
<reference evidence="3" key="3">
    <citation type="submission" date="2025-09" db="UniProtKB">
        <authorList>
            <consortium name="Ensembl"/>
        </authorList>
    </citation>
    <scope>IDENTIFICATION</scope>
</reference>
<keyword evidence="4" id="KW-1185">Reference proteome</keyword>
<gene>
    <name evidence="3" type="primary">VWA5A</name>
</gene>
<dbReference type="PROSITE" id="PS50234">
    <property type="entry name" value="VWFA"/>
    <property type="match status" value="1"/>
</dbReference>
<dbReference type="SMART" id="SM00327">
    <property type="entry name" value="VWA"/>
    <property type="match status" value="1"/>
</dbReference>
<dbReference type="InterPro" id="IPR013694">
    <property type="entry name" value="VIT"/>
</dbReference>
<evidence type="ECO:0000259" key="2">
    <source>
        <dbReference type="PROSITE" id="PS51468"/>
    </source>
</evidence>
<evidence type="ECO:0000259" key="1">
    <source>
        <dbReference type="PROSITE" id="PS50234"/>
    </source>
</evidence>
<dbReference type="Ensembl" id="ENSAOCT00000073393.1">
    <property type="protein sequence ID" value="ENSAOCP00000079228.1"/>
    <property type="gene ID" value="ENSAOCG00000026824.1"/>
</dbReference>
<reference evidence="3 4" key="1">
    <citation type="submission" date="2022-01" db="EMBL/GenBank/DDBJ databases">
        <title>A chromosome-scale genome assembly of the false clownfish, Amphiprion ocellaris.</title>
        <authorList>
            <person name="Ryu T."/>
        </authorList>
    </citation>
    <scope>NUCLEOTIDE SEQUENCE [LARGE SCALE GENOMIC DNA]</scope>
</reference>
<dbReference type="Proteomes" id="UP001501940">
    <property type="component" value="Chromosome 7"/>
</dbReference>
<feature type="domain" description="VIT" evidence="2">
    <location>
        <begin position="5"/>
        <end position="135"/>
    </location>
</feature>